<gene>
    <name evidence="2" type="ORF">B0J11DRAFT_583062</name>
</gene>
<sequence>MTSQDLTTNHVEVISFGLHPGLKKLPNEIVQAVFSSIRSKIDLGHVRLVCSDWNRLMLPDMWRKFEGDLCYHRGRDFSTILSSKDIIPNIRKLVIIPAFPSGKAIQKRNIKSLLARMKDNQLQSVCGFVDELDTTILLLRKSRLREISQIARAEYGTYWKDLEPILEGTSNCPLTKPLESLETLRVEIELDFIQFQSMTDTCFSSKRLLARAPNLRVLEIAMRWDEGDEAHIFQDIFAMVSMDPKSGIPLSPHLKLRELSLHYISLARCEPLLQRQDINQFGYLLSTVKDLQELHIRPGPKRTLPPACILSHHKTLRSLTLAFLYPPTGQESSVNRALKGNEEARLPDNIHSFPEIPSIFSQCIHLSHLTIRLLKTQFVLLNIDTQDEFLLHDIPGHPLTADLETLLDTIATMPHLRTLRLLMPSFDTHGSMETQGDTLHLPYPGQWATRIMKSHLDHFASETLRYLQDRGSKVRALALEPMGTML</sequence>
<name>A0A9P9DEF4_9PLEO</name>
<dbReference type="Proteomes" id="UP000700596">
    <property type="component" value="Unassembled WGS sequence"/>
</dbReference>
<keyword evidence="3" id="KW-1185">Reference proteome</keyword>
<evidence type="ECO:0000313" key="2">
    <source>
        <dbReference type="EMBL" id="KAH7117669.1"/>
    </source>
</evidence>
<dbReference type="SUPFAM" id="SSF81383">
    <property type="entry name" value="F-box domain"/>
    <property type="match status" value="1"/>
</dbReference>
<organism evidence="2 3">
    <name type="scientific">Dendryphion nanum</name>
    <dbReference type="NCBI Taxonomy" id="256645"/>
    <lineage>
        <taxon>Eukaryota</taxon>
        <taxon>Fungi</taxon>
        <taxon>Dikarya</taxon>
        <taxon>Ascomycota</taxon>
        <taxon>Pezizomycotina</taxon>
        <taxon>Dothideomycetes</taxon>
        <taxon>Pleosporomycetidae</taxon>
        <taxon>Pleosporales</taxon>
        <taxon>Torulaceae</taxon>
        <taxon>Dendryphion</taxon>
    </lineage>
</organism>
<evidence type="ECO:0000313" key="3">
    <source>
        <dbReference type="Proteomes" id="UP000700596"/>
    </source>
</evidence>
<protein>
    <recommendedName>
        <fullName evidence="1">F-box domain-containing protein</fullName>
    </recommendedName>
</protein>
<proteinExistence type="predicted"/>
<dbReference type="Pfam" id="PF12937">
    <property type="entry name" value="F-box-like"/>
    <property type="match status" value="1"/>
</dbReference>
<evidence type="ECO:0000259" key="1">
    <source>
        <dbReference type="Pfam" id="PF12937"/>
    </source>
</evidence>
<dbReference type="InterPro" id="IPR036047">
    <property type="entry name" value="F-box-like_dom_sf"/>
</dbReference>
<dbReference type="AlphaFoldDB" id="A0A9P9DEF4"/>
<dbReference type="EMBL" id="JAGMWT010000013">
    <property type="protein sequence ID" value="KAH7117669.1"/>
    <property type="molecule type" value="Genomic_DNA"/>
</dbReference>
<reference evidence="2" key="1">
    <citation type="journal article" date="2021" name="Nat. Commun.">
        <title>Genetic determinants of endophytism in the Arabidopsis root mycobiome.</title>
        <authorList>
            <person name="Mesny F."/>
            <person name="Miyauchi S."/>
            <person name="Thiergart T."/>
            <person name="Pickel B."/>
            <person name="Atanasova L."/>
            <person name="Karlsson M."/>
            <person name="Huettel B."/>
            <person name="Barry K.W."/>
            <person name="Haridas S."/>
            <person name="Chen C."/>
            <person name="Bauer D."/>
            <person name="Andreopoulos W."/>
            <person name="Pangilinan J."/>
            <person name="LaButti K."/>
            <person name="Riley R."/>
            <person name="Lipzen A."/>
            <person name="Clum A."/>
            <person name="Drula E."/>
            <person name="Henrissat B."/>
            <person name="Kohler A."/>
            <person name="Grigoriev I.V."/>
            <person name="Martin F.M."/>
            <person name="Hacquard S."/>
        </authorList>
    </citation>
    <scope>NUCLEOTIDE SEQUENCE</scope>
    <source>
        <strain evidence="2">MPI-CAGE-CH-0243</strain>
    </source>
</reference>
<dbReference type="InterPro" id="IPR001810">
    <property type="entry name" value="F-box_dom"/>
</dbReference>
<dbReference type="Gene3D" id="1.20.1280.50">
    <property type="match status" value="1"/>
</dbReference>
<feature type="domain" description="F-box" evidence="1">
    <location>
        <begin position="24"/>
        <end position="64"/>
    </location>
</feature>
<comment type="caution">
    <text evidence="2">The sequence shown here is derived from an EMBL/GenBank/DDBJ whole genome shotgun (WGS) entry which is preliminary data.</text>
</comment>
<accession>A0A9P9DEF4</accession>
<dbReference type="SUPFAM" id="SSF52047">
    <property type="entry name" value="RNI-like"/>
    <property type="match status" value="1"/>
</dbReference>